<dbReference type="VEuPathDB" id="PlasmoDB:AK88_04167"/>
<feature type="region of interest" description="Disordered" evidence="1">
    <location>
        <begin position="539"/>
        <end position="573"/>
    </location>
</feature>
<feature type="compositionally biased region" description="Polar residues" evidence="1">
    <location>
        <begin position="366"/>
        <end position="390"/>
    </location>
</feature>
<dbReference type="GeneID" id="24269481"/>
<evidence type="ECO:0000259" key="2">
    <source>
        <dbReference type="SMART" id="SM01408"/>
    </source>
</evidence>
<name>A0A0D9QKF9_PLAFR</name>
<feature type="compositionally biased region" description="Basic and acidic residues" evidence="1">
    <location>
        <begin position="122"/>
        <end position="132"/>
    </location>
</feature>
<feature type="compositionally biased region" description="Basic and acidic residues" evidence="1">
    <location>
        <begin position="206"/>
        <end position="219"/>
    </location>
</feature>
<feature type="domain" description="Inhibitor of growth protein N-terminal histone-binding" evidence="2">
    <location>
        <begin position="8"/>
        <end position="307"/>
    </location>
</feature>
<evidence type="ECO:0000313" key="4">
    <source>
        <dbReference type="Proteomes" id="UP000054561"/>
    </source>
</evidence>
<accession>A0A0D9QKF9</accession>
<dbReference type="SMART" id="SM01408">
    <property type="entry name" value="ING"/>
    <property type="match status" value="1"/>
</dbReference>
<dbReference type="OrthoDB" id="5411773at2759"/>
<dbReference type="Proteomes" id="UP000054561">
    <property type="component" value="Unassembled WGS sequence"/>
</dbReference>
<feature type="region of interest" description="Disordered" evidence="1">
    <location>
        <begin position="356"/>
        <end position="480"/>
    </location>
</feature>
<dbReference type="AlphaFoldDB" id="A0A0D9QKF9"/>
<gene>
    <name evidence="3" type="ORF">AK88_04167</name>
</gene>
<evidence type="ECO:0000313" key="3">
    <source>
        <dbReference type="EMBL" id="KJP86196.1"/>
    </source>
</evidence>
<protein>
    <recommendedName>
        <fullName evidence="2">Inhibitor of growth protein N-terminal histone-binding domain-containing protein</fullName>
    </recommendedName>
</protein>
<dbReference type="RefSeq" id="XP_012337200.1">
    <property type="nucleotide sequence ID" value="XM_012481777.1"/>
</dbReference>
<organism evidence="3 4">
    <name type="scientific">Plasmodium fragile</name>
    <dbReference type="NCBI Taxonomy" id="5857"/>
    <lineage>
        <taxon>Eukaryota</taxon>
        <taxon>Sar</taxon>
        <taxon>Alveolata</taxon>
        <taxon>Apicomplexa</taxon>
        <taxon>Aconoidasida</taxon>
        <taxon>Haemosporida</taxon>
        <taxon>Plasmodiidae</taxon>
        <taxon>Plasmodium</taxon>
        <taxon>Plasmodium (Plasmodium)</taxon>
    </lineage>
</organism>
<feature type="compositionally biased region" description="Basic residues" evidence="1">
    <location>
        <begin position="144"/>
        <end position="159"/>
    </location>
</feature>
<feature type="compositionally biased region" description="Polar residues" evidence="1">
    <location>
        <begin position="437"/>
        <end position="447"/>
    </location>
</feature>
<evidence type="ECO:0000256" key="1">
    <source>
        <dbReference type="SAM" id="MobiDB-lite"/>
    </source>
</evidence>
<feature type="compositionally biased region" description="Basic and acidic residues" evidence="1">
    <location>
        <begin position="541"/>
        <end position="551"/>
    </location>
</feature>
<dbReference type="EMBL" id="KQ001699">
    <property type="protein sequence ID" value="KJP86196.1"/>
    <property type="molecule type" value="Genomic_DNA"/>
</dbReference>
<reference evidence="3 4" key="1">
    <citation type="submission" date="2014-03" db="EMBL/GenBank/DDBJ databases">
        <title>The Genome Sequence of Plasmodium fragile nilgiri.</title>
        <authorList>
            <consortium name="The Broad Institute Genomics Platform"/>
            <consortium name="The Broad Institute Genome Sequencing Center for Infectious Disease"/>
            <person name="Neafsey D."/>
            <person name="Duraisingh M."/>
            <person name="Young S.K."/>
            <person name="Zeng Q."/>
            <person name="Gargeya S."/>
            <person name="Abouelleil A."/>
            <person name="Alvarado L."/>
            <person name="Chapman S.B."/>
            <person name="Gainer-Dewar J."/>
            <person name="Goldberg J."/>
            <person name="Griggs A."/>
            <person name="Gujja S."/>
            <person name="Hansen M."/>
            <person name="Howarth C."/>
            <person name="Imamovic A."/>
            <person name="Larimer J."/>
            <person name="Pearson M."/>
            <person name="Poon T.W."/>
            <person name="Priest M."/>
            <person name="Roberts A."/>
            <person name="Saif S."/>
            <person name="Shea T."/>
            <person name="Sykes S."/>
            <person name="Wortman J."/>
            <person name="Nusbaum C."/>
            <person name="Birren B."/>
        </authorList>
    </citation>
    <scope>NUCLEOTIDE SEQUENCE [LARGE SCALE GENOMIC DNA]</scope>
    <source>
        <strain evidence="4">nilgiri</strain>
    </source>
</reference>
<feature type="region of interest" description="Disordered" evidence="1">
    <location>
        <begin position="495"/>
        <end position="527"/>
    </location>
</feature>
<proteinExistence type="predicted"/>
<dbReference type="OMA" id="NQISYMI"/>
<dbReference type="InterPro" id="IPR024610">
    <property type="entry name" value="ING_N_histone-binding"/>
</dbReference>
<keyword evidence="4" id="KW-1185">Reference proteome</keyword>
<feature type="compositionally biased region" description="Basic and acidic residues" evidence="1">
    <location>
        <begin position="563"/>
        <end position="573"/>
    </location>
</feature>
<feature type="region of interest" description="Disordered" evidence="1">
    <location>
        <begin position="89"/>
        <end position="246"/>
    </location>
</feature>
<sequence length="573" mass="63861">MSDSAQIYMENVLHITGYLHRLLFLMKELDFKEHKINKLIQQKEEIYLAHLNHWSKNKIDRQGTYLTGQSSMQNDDRLLEFENRNCETEGVDLPGKRHVRIKEEEHSGGEEPTAGADPAAEETPHDCHRNEPTDAASESSLKSTSHKAAKHSTSHRRKKADALQGDPPGERKGVKREVQTDDEQKGEAQNVSDMNNHPCGEPTRPPVKDEADLALHNGEDPPNTHPYKKKNSNQYMPSANTDDEGKSQVCTSTQMYTEEECEHLLNEIISDREQCIALLKEKICINNQIAYLIKTDFDRVKSQHDKLFVEMEMNGESPPYLHDTSRNRSAPYDWNDHQDNVNERSGFSHEQLLTHGHGNDMHGNATHANGSHVRTNQSRSTHQLDSCDMNNTKEDDADSSSIKAFGRKHSHRYDEDYNPYTVGKNKKTKKAKKSRGGENTTTNTSTKLKVATDKGASGVEGGGSAGSEGVVQNSSQTGSSKMRIRLLSVKNLPQEVTNQADGTPSEKVACTAVEEAPHMSTSEAKADLAKADLAKATSLEVAKKQGEDHAEQGANPHGEQPNENEHSNEKENH</sequence>
<feature type="compositionally biased region" description="Basic residues" evidence="1">
    <location>
        <begin position="424"/>
        <end position="434"/>
    </location>
</feature>
<feature type="compositionally biased region" description="Basic and acidic residues" evidence="1">
    <location>
        <begin position="168"/>
        <end position="186"/>
    </location>
</feature>